<name>A0A0E9WLB4_ANGAN</name>
<dbReference type="AlphaFoldDB" id="A0A0E9WLB4"/>
<dbReference type="EMBL" id="GBXM01017486">
    <property type="protein sequence ID" value="JAH91091.1"/>
    <property type="molecule type" value="Transcribed_RNA"/>
</dbReference>
<proteinExistence type="predicted"/>
<reference evidence="1" key="1">
    <citation type="submission" date="2014-11" db="EMBL/GenBank/DDBJ databases">
        <authorList>
            <person name="Amaro Gonzalez C."/>
        </authorList>
    </citation>
    <scope>NUCLEOTIDE SEQUENCE</scope>
</reference>
<sequence length="50" mass="5753">MKISTESTTFRGKYLNNTTYRITLRPYDTCYRLQAQKVTTHSTAISSCSD</sequence>
<organism evidence="1">
    <name type="scientific">Anguilla anguilla</name>
    <name type="common">European freshwater eel</name>
    <name type="synonym">Muraena anguilla</name>
    <dbReference type="NCBI Taxonomy" id="7936"/>
    <lineage>
        <taxon>Eukaryota</taxon>
        <taxon>Metazoa</taxon>
        <taxon>Chordata</taxon>
        <taxon>Craniata</taxon>
        <taxon>Vertebrata</taxon>
        <taxon>Euteleostomi</taxon>
        <taxon>Actinopterygii</taxon>
        <taxon>Neopterygii</taxon>
        <taxon>Teleostei</taxon>
        <taxon>Anguilliformes</taxon>
        <taxon>Anguillidae</taxon>
        <taxon>Anguilla</taxon>
    </lineage>
</organism>
<protein>
    <submittedName>
        <fullName evidence="1">Uncharacterized protein</fullName>
    </submittedName>
</protein>
<evidence type="ECO:0000313" key="1">
    <source>
        <dbReference type="EMBL" id="JAH91091.1"/>
    </source>
</evidence>
<accession>A0A0E9WLB4</accession>
<reference evidence="1" key="2">
    <citation type="journal article" date="2015" name="Fish Shellfish Immunol.">
        <title>Early steps in the European eel (Anguilla anguilla)-Vibrio vulnificus interaction in the gills: Role of the RtxA13 toxin.</title>
        <authorList>
            <person name="Callol A."/>
            <person name="Pajuelo D."/>
            <person name="Ebbesson L."/>
            <person name="Teles M."/>
            <person name="MacKenzie S."/>
            <person name="Amaro C."/>
        </authorList>
    </citation>
    <scope>NUCLEOTIDE SEQUENCE</scope>
</reference>